<sequence>MEQRHHRLLEALVEVDQQVAAGQEVDPREGRVLDQAVAGEADQVADLGRDGEALGVEDDVALPQMGRDVGERGGRVGRLPGDLEHALVDVGGEDLDRQRHAEAARGVGEQHGDAVGLLAAGAARDPDPDVLLGIAGAQQGFHHPLPEELEHLGVAEEPGDVDEEVAEQRLALGLVGPDAAQIGPAGLEPEHVHAPLDPPDQGGPLVAGEVVAHRGADDPAEVVDVVGDEAGLVVDAVGAAAAEEAREAVHDLARRPHEVDEAGPDRRERHAVVAGGVGLLHHADAAVLLDRPQAGRAVGPRARQDHAGGVGLLVDRERQEEVVDGPAQAPRLDEMGQFEDAVLDDEAPPGRDDVDLVARDPLPALALQHLQLGLPVEELRQHALVVGVEVLDDDEGHAGRRPGARQHLPQGLEPPRRGTDSHDGPGEGRGGHRPGAVQDLRGLASGGVKEILVHRDPRA</sequence>
<accession>A0ABV2NGY3</accession>
<feature type="compositionally biased region" description="Basic and acidic residues" evidence="1">
    <location>
        <begin position="414"/>
        <end position="430"/>
    </location>
</feature>
<feature type="region of interest" description="Disordered" evidence="1">
    <location>
        <begin position="394"/>
        <end position="459"/>
    </location>
</feature>
<protein>
    <submittedName>
        <fullName evidence="2">Uncharacterized protein</fullName>
    </submittedName>
</protein>
<evidence type="ECO:0000313" key="2">
    <source>
        <dbReference type="EMBL" id="MET3865726.1"/>
    </source>
</evidence>
<comment type="caution">
    <text evidence="2">The sequence shown here is derived from an EMBL/GenBank/DDBJ whole genome shotgun (WGS) entry which is preliminary data.</text>
</comment>
<feature type="region of interest" description="Disordered" evidence="1">
    <location>
        <begin position="297"/>
        <end position="334"/>
    </location>
</feature>
<reference evidence="2 3" key="1">
    <citation type="submission" date="2024-06" db="EMBL/GenBank/DDBJ databases">
        <title>Genomics of switchgrass bacterial isolates.</title>
        <authorList>
            <person name="Shade A."/>
        </authorList>
    </citation>
    <scope>NUCLEOTIDE SEQUENCE [LARGE SCALE GENOMIC DNA]</scope>
    <source>
        <strain evidence="2 3">PvP084</strain>
    </source>
</reference>
<gene>
    <name evidence="2" type="ORF">ABIC20_003035</name>
</gene>
<name>A0ABV2NGY3_9HYPH</name>
<organism evidence="2 3">
    <name type="scientific">Methylobacterium radiotolerans</name>
    <dbReference type="NCBI Taxonomy" id="31998"/>
    <lineage>
        <taxon>Bacteria</taxon>
        <taxon>Pseudomonadati</taxon>
        <taxon>Pseudomonadota</taxon>
        <taxon>Alphaproteobacteria</taxon>
        <taxon>Hyphomicrobiales</taxon>
        <taxon>Methylobacteriaceae</taxon>
        <taxon>Methylobacterium</taxon>
    </lineage>
</organism>
<dbReference type="EMBL" id="JBEPNW010000002">
    <property type="protein sequence ID" value="MET3865726.1"/>
    <property type="molecule type" value="Genomic_DNA"/>
</dbReference>
<keyword evidence="3" id="KW-1185">Reference proteome</keyword>
<proteinExistence type="predicted"/>
<dbReference type="Proteomes" id="UP001549119">
    <property type="component" value="Unassembled WGS sequence"/>
</dbReference>
<evidence type="ECO:0000313" key="3">
    <source>
        <dbReference type="Proteomes" id="UP001549119"/>
    </source>
</evidence>
<evidence type="ECO:0000256" key="1">
    <source>
        <dbReference type="SAM" id="MobiDB-lite"/>
    </source>
</evidence>